<proteinExistence type="predicted"/>
<dbReference type="AlphaFoldDB" id="A0A0A9H491"/>
<evidence type="ECO:0000313" key="1">
    <source>
        <dbReference type="EMBL" id="JAE27703.1"/>
    </source>
</evidence>
<accession>A0A0A9H491</accession>
<reference evidence="1" key="2">
    <citation type="journal article" date="2015" name="Data Brief">
        <title>Shoot transcriptome of the giant reed, Arundo donax.</title>
        <authorList>
            <person name="Barrero R.A."/>
            <person name="Guerrero F.D."/>
            <person name="Moolhuijzen P."/>
            <person name="Goolsby J.A."/>
            <person name="Tidwell J."/>
            <person name="Bellgard S.E."/>
            <person name="Bellgard M.I."/>
        </authorList>
    </citation>
    <scope>NUCLEOTIDE SEQUENCE</scope>
    <source>
        <tissue evidence="1">Shoot tissue taken approximately 20 cm above the soil surface</tissue>
    </source>
</reference>
<reference evidence="1" key="1">
    <citation type="submission" date="2014-09" db="EMBL/GenBank/DDBJ databases">
        <authorList>
            <person name="Magalhaes I.L.F."/>
            <person name="Oliveira U."/>
            <person name="Santos F.R."/>
            <person name="Vidigal T.H.D.A."/>
            <person name="Brescovit A.D."/>
            <person name="Santos A.J."/>
        </authorList>
    </citation>
    <scope>NUCLEOTIDE SEQUENCE</scope>
    <source>
        <tissue evidence="1">Shoot tissue taken approximately 20 cm above the soil surface</tissue>
    </source>
</reference>
<name>A0A0A9H491_ARUDO</name>
<organism evidence="1">
    <name type="scientific">Arundo donax</name>
    <name type="common">Giant reed</name>
    <name type="synonym">Donax arundinaceus</name>
    <dbReference type="NCBI Taxonomy" id="35708"/>
    <lineage>
        <taxon>Eukaryota</taxon>
        <taxon>Viridiplantae</taxon>
        <taxon>Streptophyta</taxon>
        <taxon>Embryophyta</taxon>
        <taxon>Tracheophyta</taxon>
        <taxon>Spermatophyta</taxon>
        <taxon>Magnoliopsida</taxon>
        <taxon>Liliopsida</taxon>
        <taxon>Poales</taxon>
        <taxon>Poaceae</taxon>
        <taxon>PACMAD clade</taxon>
        <taxon>Arundinoideae</taxon>
        <taxon>Arundineae</taxon>
        <taxon>Arundo</taxon>
    </lineage>
</organism>
<protein>
    <submittedName>
        <fullName evidence="1">Uncharacterized protein</fullName>
    </submittedName>
</protein>
<sequence>MFANSSIYAQIVISRTQELSAIVTLQGRYAVDVTSQNLS</sequence>
<dbReference type="EMBL" id="GBRH01170193">
    <property type="protein sequence ID" value="JAE27703.1"/>
    <property type="molecule type" value="Transcribed_RNA"/>
</dbReference>